<sequence>MGGFLFPPLVACIEKSRKAFRNEENTNLDCQSWQRIYELDNPLSPWAFEYAESFSFSNFNKESYNRPDPEEVRRVYRRSWYFALGSAISFVTVGVLILPGLFYAFKLPDVVYFKIWIYLVLVLLIASAGVALFMPIVWEGIQLYHLWRMQLQPKHKGHIIPRIECSEAPNDENSQSSCS</sequence>
<dbReference type="EMBL" id="LK028578">
    <property type="protein sequence ID" value="CDS18683.1"/>
    <property type="molecule type" value="Genomic_DNA"/>
</dbReference>
<gene>
    <name evidence="2" type="ORF">EgrG_000650600</name>
</gene>
<evidence type="ECO:0000313" key="2">
    <source>
        <dbReference type="EMBL" id="CDS18683.1"/>
    </source>
</evidence>
<reference evidence="2 3" key="1">
    <citation type="journal article" date="2013" name="Nature">
        <title>The genomes of four tapeworm species reveal adaptations to parasitism.</title>
        <authorList>
            <person name="Tsai I.J."/>
            <person name="Zarowiecki M."/>
            <person name="Holroyd N."/>
            <person name="Garciarrubio A."/>
            <person name="Sanchez-Flores A."/>
            <person name="Brooks K.L."/>
            <person name="Tracey A."/>
            <person name="Bobes R.J."/>
            <person name="Fragoso G."/>
            <person name="Sciutto E."/>
            <person name="Aslett M."/>
            <person name="Beasley H."/>
            <person name="Bennett H.M."/>
            <person name="Cai J."/>
            <person name="Camicia F."/>
            <person name="Clark R."/>
            <person name="Cucher M."/>
            <person name="De Silva N."/>
            <person name="Day T.A."/>
            <person name="Deplazes P."/>
            <person name="Estrada K."/>
            <person name="Fernandez C."/>
            <person name="Holland P.W."/>
            <person name="Hou J."/>
            <person name="Hu S."/>
            <person name="Huckvale T."/>
            <person name="Hung S.S."/>
            <person name="Kamenetzky L."/>
            <person name="Keane J.A."/>
            <person name="Kiss F."/>
            <person name="Koziol U."/>
            <person name="Lambert O."/>
            <person name="Liu K."/>
            <person name="Luo X."/>
            <person name="Luo Y."/>
            <person name="Macchiaroli N."/>
            <person name="Nichol S."/>
            <person name="Paps J."/>
            <person name="Parkinson J."/>
            <person name="Pouchkina-Stantcheva N."/>
            <person name="Riddiford N."/>
            <person name="Rosenzvit M."/>
            <person name="Salinas G."/>
            <person name="Wasmuth J.D."/>
            <person name="Zamanian M."/>
            <person name="Zheng Y."/>
            <person name="Cai X."/>
            <person name="Soberon X."/>
            <person name="Olson P.D."/>
            <person name="Laclette J.P."/>
            <person name="Brehm K."/>
            <person name="Berriman M."/>
            <person name="Garciarrubio A."/>
            <person name="Bobes R.J."/>
            <person name="Fragoso G."/>
            <person name="Sanchez-Flores A."/>
            <person name="Estrada K."/>
            <person name="Cevallos M.A."/>
            <person name="Morett E."/>
            <person name="Gonzalez V."/>
            <person name="Portillo T."/>
            <person name="Ochoa-Leyva A."/>
            <person name="Jose M.V."/>
            <person name="Sciutto E."/>
            <person name="Landa A."/>
            <person name="Jimenez L."/>
            <person name="Valdes V."/>
            <person name="Carrero J.C."/>
            <person name="Larralde C."/>
            <person name="Morales-Montor J."/>
            <person name="Limon-Lason J."/>
            <person name="Soberon X."/>
            <person name="Laclette J.P."/>
        </authorList>
    </citation>
    <scope>NUCLEOTIDE SEQUENCE [LARGE SCALE GENOMIC DNA]</scope>
</reference>
<dbReference type="AlphaFoldDB" id="A0A068WG12"/>
<feature type="transmembrane region" description="Helical" evidence="1">
    <location>
        <begin position="80"/>
        <end position="103"/>
    </location>
</feature>
<evidence type="ECO:0000313" key="4">
    <source>
        <dbReference type="WBParaSite" id="EgrG_000650600"/>
    </source>
</evidence>
<protein>
    <submittedName>
        <fullName evidence="4">Anoctamin</fullName>
    </submittedName>
</protein>
<keyword evidence="1" id="KW-0472">Membrane</keyword>
<dbReference type="WBParaSite" id="EgrG_000650600">
    <property type="protein sequence ID" value="EgrG_000650600"/>
    <property type="gene ID" value="EgrG_000650600"/>
</dbReference>
<accession>A0A068WG12</accession>
<name>A0A068WG12_ECHGR</name>
<dbReference type="OrthoDB" id="10049971at2759"/>
<keyword evidence="1" id="KW-0812">Transmembrane</keyword>
<feature type="transmembrane region" description="Helical" evidence="1">
    <location>
        <begin position="115"/>
        <end position="138"/>
    </location>
</feature>
<proteinExistence type="predicted"/>
<evidence type="ECO:0000313" key="3">
    <source>
        <dbReference type="Proteomes" id="UP000492820"/>
    </source>
</evidence>
<keyword evidence="1" id="KW-1133">Transmembrane helix</keyword>
<reference evidence="2" key="2">
    <citation type="submission" date="2014-06" db="EMBL/GenBank/DDBJ databases">
        <authorList>
            <person name="Aslett M."/>
        </authorList>
    </citation>
    <scope>NUCLEOTIDE SEQUENCE</scope>
</reference>
<organism evidence="2">
    <name type="scientific">Echinococcus granulosus</name>
    <name type="common">Hydatid tapeworm</name>
    <dbReference type="NCBI Taxonomy" id="6210"/>
    <lineage>
        <taxon>Eukaryota</taxon>
        <taxon>Metazoa</taxon>
        <taxon>Spiralia</taxon>
        <taxon>Lophotrochozoa</taxon>
        <taxon>Platyhelminthes</taxon>
        <taxon>Cestoda</taxon>
        <taxon>Eucestoda</taxon>
        <taxon>Cyclophyllidea</taxon>
        <taxon>Taeniidae</taxon>
        <taxon>Echinococcus</taxon>
        <taxon>Echinococcus granulosus group</taxon>
    </lineage>
</organism>
<reference evidence="4" key="3">
    <citation type="submission" date="2020-10" db="UniProtKB">
        <authorList>
            <consortium name="WormBaseParasite"/>
        </authorList>
    </citation>
    <scope>IDENTIFICATION</scope>
</reference>
<dbReference type="Proteomes" id="UP000492820">
    <property type="component" value="Unassembled WGS sequence"/>
</dbReference>
<evidence type="ECO:0000256" key="1">
    <source>
        <dbReference type="SAM" id="Phobius"/>
    </source>
</evidence>